<dbReference type="EMBL" id="LIIK01000014">
    <property type="protein sequence ID" value="KQM09034.1"/>
    <property type="molecule type" value="Genomic_DNA"/>
</dbReference>
<protein>
    <submittedName>
        <fullName evidence="2">Uncharacterized protein</fullName>
    </submittedName>
</protein>
<feature type="transmembrane region" description="Helical" evidence="1">
    <location>
        <begin position="39"/>
        <end position="58"/>
    </location>
</feature>
<evidence type="ECO:0000313" key="3">
    <source>
        <dbReference type="Proteomes" id="UP000054172"/>
    </source>
</evidence>
<name>A0A0Q4B8S7_9BACT</name>
<accession>A0A0Q4B8S7</accession>
<reference evidence="2" key="1">
    <citation type="submission" date="2015-08" db="EMBL/GenBank/DDBJ databases">
        <title>Candidatus Bacteriodes Periocalifornicus.</title>
        <authorList>
            <person name="McLean J.S."/>
            <person name="Kelley S."/>
        </authorList>
    </citation>
    <scope>NUCLEOTIDE SEQUENCE [LARGE SCALE GENOMIC DNA]</scope>
    <source>
        <strain evidence="2">12B</strain>
    </source>
</reference>
<proteinExistence type="predicted"/>
<dbReference type="STRING" id="1702214.AL399_04065"/>
<dbReference type="Proteomes" id="UP000054172">
    <property type="component" value="Unassembled WGS sequence"/>
</dbReference>
<keyword evidence="1" id="KW-0472">Membrane</keyword>
<gene>
    <name evidence="2" type="ORF">AL399_04065</name>
</gene>
<feature type="transmembrane region" description="Helical" evidence="1">
    <location>
        <begin position="14"/>
        <end position="33"/>
    </location>
</feature>
<organism evidence="2 3">
    <name type="scientific">Candidatus [Bacteroides] periocalifornicus</name>
    <dbReference type="NCBI Taxonomy" id="1702214"/>
    <lineage>
        <taxon>Bacteria</taxon>
        <taxon>Pseudomonadati</taxon>
        <taxon>Bacteroidota</taxon>
    </lineage>
</organism>
<evidence type="ECO:0000256" key="1">
    <source>
        <dbReference type="SAM" id="Phobius"/>
    </source>
</evidence>
<keyword evidence="1" id="KW-1133">Transmembrane helix</keyword>
<dbReference type="PATRIC" id="fig|1702214.3.peg.1520"/>
<feature type="transmembrane region" description="Helical" evidence="1">
    <location>
        <begin position="65"/>
        <end position="84"/>
    </location>
</feature>
<evidence type="ECO:0000313" key="2">
    <source>
        <dbReference type="EMBL" id="KQM09034.1"/>
    </source>
</evidence>
<keyword evidence="3" id="KW-1185">Reference proteome</keyword>
<keyword evidence="1" id="KW-0812">Transmembrane</keyword>
<comment type="caution">
    <text evidence="2">The sequence shown here is derived from an EMBL/GenBank/DDBJ whole genome shotgun (WGS) entry which is preliminary data.</text>
</comment>
<sequence>MLSIPPPGPLRDRFVLLLCAALLGVACLLVFLSYRTSRIVGYVSFTLYVAYRLVVLLRKRFKGEIPARTVIFVIMAISLAISFAGFESQLFVFMLLLALDYMLVERHIGSLRKR</sequence>
<dbReference type="AlphaFoldDB" id="A0A0Q4B8S7"/>